<feature type="domain" description="Endonuclease GajA/Old nuclease/RecF-like AAA" evidence="1">
    <location>
        <begin position="7"/>
        <end position="358"/>
    </location>
</feature>
<dbReference type="InterPro" id="IPR041685">
    <property type="entry name" value="AAA_GajA/Old/RecF-like"/>
</dbReference>
<dbReference type="PANTHER" id="PTHR43581:SF2">
    <property type="entry name" value="EXCINUCLEASE ATPASE SUBUNIT"/>
    <property type="match status" value="1"/>
</dbReference>
<proteinExistence type="predicted"/>
<dbReference type="AlphaFoldDB" id="D2ZQQ5"/>
<dbReference type="PATRIC" id="fig|521002.11.peg.1154"/>
<accession>D2ZQQ5</accession>
<organism evidence="2 3">
    <name type="scientific">Methanobrevibacter smithii DSM 2374</name>
    <dbReference type="NCBI Taxonomy" id="521002"/>
    <lineage>
        <taxon>Archaea</taxon>
        <taxon>Methanobacteriati</taxon>
        <taxon>Methanobacteriota</taxon>
        <taxon>Methanomada group</taxon>
        <taxon>Methanobacteria</taxon>
        <taxon>Methanobacteriales</taxon>
        <taxon>Methanobacteriaceae</taxon>
        <taxon>Methanobrevibacter</taxon>
    </lineage>
</organism>
<dbReference type="SUPFAM" id="SSF52540">
    <property type="entry name" value="P-loop containing nucleoside triphosphate hydrolases"/>
    <property type="match status" value="1"/>
</dbReference>
<dbReference type="EMBL" id="ABYV02000006">
    <property type="protein sequence ID" value="EFC93602.1"/>
    <property type="molecule type" value="Genomic_DNA"/>
</dbReference>
<dbReference type="InterPro" id="IPR027417">
    <property type="entry name" value="P-loop_NTPase"/>
</dbReference>
<reference evidence="2 3" key="1">
    <citation type="submission" date="2010-01" db="EMBL/GenBank/DDBJ databases">
        <authorList>
            <person name="Weinstock G."/>
            <person name="Sodergren E."/>
            <person name="Clifton S."/>
            <person name="Fulton L."/>
            <person name="Fulton B."/>
            <person name="Courtney L."/>
            <person name="Fronick C."/>
            <person name="Harrison M."/>
            <person name="Strong C."/>
            <person name="Farmer C."/>
            <person name="Delahaunty K."/>
            <person name="Markovic C."/>
            <person name="Hall O."/>
            <person name="Minx P."/>
            <person name="Tomlinson C."/>
            <person name="Mitreva M."/>
            <person name="Nelson J."/>
            <person name="Hou S."/>
            <person name="Wollam A."/>
            <person name="Pepin K.H."/>
            <person name="Johnson M."/>
            <person name="Bhonagiri V."/>
            <person name="Nash W.E."/>
            <person name="Warren W."/>
            <person name="Chinwalla A."/>
            <person name="Mardis E.R."/>
            <person name="Wilson R.K."/>
        </authorList>
    </citation>
    <scope>NUCLEOTIDE SEQUENCE [LARGE SCALE GENOMIC DNA]</scope>
    <source>
        <strain evidence="2 3">DSM 2374</strain>
    </source>
</reference>
<dbReference type="RefSeq" id="WP_004033476.1">
    <property type="nucleotide sequence ID" value="NZ_GG704759.1"/>
</dbReference>
<dbReference type="HOGENOM" id="CLU_049298_0_0_2"/>
<protein>
    <recommendedName>
        <fullName evidence="1">Endonuclease GajA/Old nuclease/RecF-like AAA domain-containing protein</fullName>
    </recommendedName>
</protein>
<evidence type="ECO:0000259" key="1">
    <source>
        <dbReference type="Pfam" id="PF13175"/>
    </source>
</evidence>
<dbReference type="Proteomes" id="UP000004028">
    <property type="component" value="Unassembled WGS sequence"/>
</dbReference>
<name>D2ZQQ5_METSM</name>
<evidence type="ECO:0000313" key="3">
    <source>
        <dbReference type="Proteomes" id="UP000004028"/>
    </source>
</evidence>
<dbReference type="PANTHER" id="PTHR43581">
    <property type="entry name" value="ATP/GTP PHOSPHATASE"/>
    <property type="match status" value="1"/>
</dbReference>
<sequence length="427" mass="49454">MVAEMLLEIENLGLINKANLDIGKINVIVGKNSTGKSTSSKFLFSLLTAASSEGIQLANMDIHSKLLNFVLYWGTKGSQEMDDKFKQIRNSLMRHSVSSELFDDIYSNIALTLENYDFKDKELCINDLNDLFRIIKLNKDEYSRYITVFNALIESEYGSSLNRFSNAHIKFHGNYNGVEFNQDIKIGVEKSQSNISKDFLNYFNFQNVIYLDSPSILENNPRSSQYHLRVLERKLKKIKNPDEIYSDEFFKDLNDFKRRIDELIGGNFEYVHSEDVFIFKKDDETFSMENTASGLKQLATIQILLDNNELTKNSFLILDEPEINLHPGFQVEFAEILVLAARDLNITLYINTHSPFFAEAIEAYSRYYNLIDDTNFYLTEKVDGIDKYNYNLLDNDEIIEVYDNLGNPFDIIHKIKVQADLKDDLRD</sequence>
<evidence type="ECO:0000313" key="2">
    <source>
        <dbReference type="EMBL" id="EFC93602.1"/>
    </source>
</evidence>
<gene>
    <name evidence="2" type="ORF">METSMIF1_03185</name>
</gene>
<dbReference type="Pfam" id="PF13175">
    <property type="entry name" value="AAA_15"/>
    <property type="match status" value="1"/>
</dbReference>
<dbReference type="InterPro" id="IPR051396">
    <property type="entry name" value="Bact_Antivir_Def_Nuclease"/>
</dbReference>
<dbReference type="Gene3D" id="3.40.50.300">
    <property type="entry name" value="P-loop containing nucleotide triphosphate hydrolases"/>
    <property type="match status" value="1"/>
</dbReference>
<comment type="caution">
    <text evidence="2">The sequence shown here is derived from an EMBL/GenBank/DDBJ whole genome shotgun (WGS) entry which is preliminary data.</text>
</comment>